<feature type="chain" id="PRO_5046440850" description="DUF5648 domain-containing protein" evidence="1">
    <location>
        <begin position="27"/>
        <end position="196"/>
    </location>
</feature>
<gene>
    <name evidence="3" type="ORF">ACFSR1_03970</name>
</gene>
<reference evidence="4" key="1">
    <citation type="journal article" date="2019" name="Int. J. Syst. Evol. Microbiol.">
        <title>The Global Catalogue of Microorganisms (GCM) 10K type strain sequencing project: providing services to taxonomists for standard genome sequencing and annotation.</title>
        <authorList>
            <consortium name="The Broad Institute Genomics Platform"/>
            <consortium name="The Broad Institute Genome Sequencing Center for Infectious Disease"/>
            <person name="Wu L."/>
            <person name="Ma J."/>
        </authorList>
    </citation>
    <scope>NUCLEOTIDE SEQUENCE [LARGE SCALE GENOMIC DNA]</scope>
    <source>
        <strain evidence="4">KCTC 52274</strain>
    </source>
</reference>
<accession>A0ABW5LAK1</accession>
<evidence type="ECO:0000313" key="3">
    <source>
        <dbReference type="EMBL" id="MFD2561815.1"/>
    </source>
</evidence>
<proteinExistence type="predicted"/>
<dbReference type="RefSeq" id="WP_378289864.1">
    <property type="nucleotide sequence ID" value="NZ_JBHULE010000004.1"/>
</dbReference>
<sequence>MKTSKFLCWISMMLLTVSIVLTSCEAENDDFVSEESLVTPDSISNSEYGPKAAASIVNEKVYRYYAGGSLSLHTYRTQSGTGSAIGTYEGVAFTTPVSSTSTGFDRNKYNVLYFMIHPQNKDFIMTTSGTEFWNLRRQGWKNVTRKYVLIQKSSGNGTVKLYRFYDTANSDHLFTKSYSEGVNAGLAYEGVVGWVK</sequence>
<dbReference type="Proteomes" id="UP001597319">
    <property type="component" value="Unassembled WGS sequence"/>
</dbReference>
<evidence type="ECO:0000256" key="1">
    <source>
        <dbReference type="SAM" id="SignalP"/>
    </source>
</evidence>
<keyword evidence="1" id="KW-0732">Signal</keyword>
<feature type="signal peptide" evidence="1">
    <location>
        <begin position="1"/>
        <end position="26"/>
    </location>
</feature>
<dbReference type="EMBL" id="JBHULE010000004">
    <property type="protein sequence ID" value="MFD2561815.1"/>
    <property type="molecule type" value="Genomic_DNA"/>
</dbReference>
<organism evidence="3 4">
    <name type="scientific">Aquimarina rubra</name>
    <dbReference type="NCBI Taxonomy" id="1920033"/>
    <lineage>
        <taxon>Bacteria</taxon>
        <taxon>Pseudomonadati</taxon>
        <taxon>Bacteroidota</taxon>
        <taxon>Flavobacteriia</taxon>
        <taxon>Flavobacteriales</taxon>
        <taxon>Flavobacteriaceae</taxon>
        <taxon>Aquimarina</taxon>
    </lineage>
</organism>
<protein>
    <recommendedName>
        <fullName evidence="2">DUF5648 domain-containing protein</fullName>
    </recommendedName>
</protein>
<feature type="domain" description="DUF5648" evidence="2">
    <location>
        <begin position="61"/>
        <end position="194"/>
    </location>
</feature>
<dbReference type="InterPro" id="IPR043708">
    <property type="entry name" value="DUF5648"/>
</dbReference>
<name>A0ABW5LAK1_9FLAO</name>
<evidence type="ECO:0000313" key="4">
    <source>
        <dbReference type="Proteomes" id="UP001597319"/>
    </source>
</evidence>
<dbReference type="PROSITE" id="PS51257">
    <property type="entry name" value="PROKAR_LIPOPROTEIN"/>
    <property type="match status" value="1"/>
</dbReference>
<evidence type="ECO:0000259" key="2">
    <source>
        <dbReference type="Pfam" id="PF18885"/>
    </source>
</evidence>
<dbReference type="Pfam" id="PF18885">
    <property type="entry name" value="DUF5648"/>
    <property type="match status" value="1"/>
</dbReference>
<keyword evidence="4" id="KW-1185">Reference proteome</keyword>
<comment type="caution">
    <text evidence="3">The sequence shown here is derived from an EMBL/GenBank/DDBJ whole genome shotgun (WGS) entry which is preliminary data.</text>
</comment>